<feature type="transmembrane region" description="Helical" evidence="1">
    <location>
        <begin position="12"/>
        <end position="29"/>
    </location>
</feature>
<keyword evidence="3" id="KW-1185">Reference proteome</keyword>
<organism evidence="2 3">
    <name type="scientific">Seongchinamella unica</name>
    <dbReference type="NCBI Taxonomy" id="2547392"/>
    <lineage>
        <taxon>Bacteria</taxon>
        <taxon>Pseudomonadati</taxon>
        <taxon>Pseudomonadota</taxon>
        <taxon>Gammaproteobacteria</taxon>
        <taxon>Cellvibrionales</taxon>
        <taxon>Halieaceae</taxon>
        <taxon>Seongchinamella</taxon>
    </lineage>
</organism>
<evidence type="ECO:0000313" key="2">
    <source>
        <dbReference type="EMBL" id="TDG12113.1"/>
    </source>
</evidence>
<gene>
    <name evidence="2" type="ORF">E2F43_17330</name>
</gene>
<dbReference type="EMBL" id="SMSE01000004">
    <property type="protein sequence ID" value="TDG12113.1"/>
    <property type="molecule type" value="Genomic_DNA"/>
</dbReference>
<dbReference type="AlphaFoldDB" id="A0A4R5LP23"/>
<sequence length="682" mass="74918">MIKTKPVLKALLYLFLLLLICCLITLFWLRQEFSRIRTEGAAADYWQSVPVARADPALPHPRECDQHYPEKRAFFGALHVHTAASYDASAFGTTTTVDDAYRFARGESLPLRLRGDPPGSTAPVMQLPSPLDFIAVTDHAEALGEVRLCYDPGSAAHGTLVCRLYRGDLKVPAGDDMQAVLRLATLAIFGQDRSRRVCGEDGSRCRKQAALAWLENQRSTERWHDRSGACDFTTLHGYEYTLAEESANLHRNVIFRSARVPQAVLSAREAPSPESLWRWLDSRCIEGDPECDVLTIPHNSNWSNGRMWFPYSNRALPPAEQGAQAKLRAKLEPLAEVMQTKGDSECRNGIASVIGATDEFCDFEKLRATAEEIEDCNETVGRGGMLLSGCTSRYSFVRYALAAGLRERSRLGVNPFSLGIVAATDTHNGLPAAQSEVRYLGSHGTDRQVRRRLEGRTEVPGGIGAGSPVRYNPGGLAGVYASQNSRGALFDAMKNRETFGTSGPRIVPRMFAGWNLGKLDCQSPDVIRQAYTLGVPMGGELTGPGTDNGPAFLVSASADPGAGLLQRIQIIKVWIDADGHTHQAVHNVAGDPDNGASVDPATCAVSGSGFTQLCANWRDPQFDPQTAAVYYSRVLENPACRWSQWDCIRMAEEERPASCTDPGLPWKIQERAWTSPIWYYPR</sequence>
<proteinExistence type="predicted"/>
<keyword evidence="1" id="KW-1133">Transmembrane helix</keyword>
<dbReference type="RefSeq" id="WP_133215017.1">
    <property type="nucleotide sequence ID" value="NZ_SMSE01000004.1"/>
</dbReference>
<protein>
    <submittedName>
        <fullName evidence="2">DUF3604 domain-containing protein</fullName>
    </submittedName>
</protein>
<dbReference type="Proteomes" id="UP000295554">
    <property type="component" value="Unassembled WGS sequence"/>
</dbReference>
<dbReference type="InterPro" id="IPR022028">
    <property type="entry name" value="DUF3604"/>
</dbReference>
<name>A0A4R5LP23_9GAMM</name>
<reference evidence="2 3" key="1">
    <citation type="submission" date="2019-03" db="EMBL/GenBank/DDBJ databases">
        <title>Seongchinamella monodicae gen. nov., sp. nov., a novel member of the Gammaproteobacteria isolated from a tidal mudflat of beach.</title>
        <authorList>
            <person name="Yang H.G."/>
            <person name="Kang J.W."/>
            <person name="Lee S.D."/>
        </authorList>
    </citation>
    <scope>NUCLEOTIDE SEQUENCE [LARGE SCALE GENOMIC DNA]</scope>
    <source>
        <strain evidence="2 3">GH4-78</strain>
    </source>
</reference>
<dbReference type="Pfam" id="PF12228">
    <property type="entry name" value="DUF3604"/>
    <property type="match status" value="1"/>
</dbReference>
<comment type="caution">
    <text evidence="2">The sequence shown here is derived from an EMBL/GenBank/DDBJ whole genome shotgun (WGS) entry which is preliminary data.</text>
</comment>
<evidence type="ECO:0000313" key="3">
    <source>
        <dbReference type="Proteomes" id="UP000295554"/>
    </source>
</evidence>
<evidence type="ECO:0000256" key="1">
    <source>
        <dbReference type="SAM" id="Phobius"/>
    </source>
</evidence>
<dbReference type="OrthoDB" id="543560at2"/>
<keyword evidence="1" id="KW-0812">Transmembrane</keyword>
<keyword evidence="1" id="KW-0472">Membrane</keyword>
<accession>A0A4R5LP23</accession>